<dbReference type="Proteomes" id="UP000828390">
    <property type="component" value="Unassembled WGS sequence"/>
</dbReference>
<evidence type="ECO:0000313" key="2">
    <source>
        <dbReference type="Proteomes" id="UP000828390"/>
    </source>
</evidence>
<dbReference type="EMBL" id="JAIWYP010000006">
    <property type="protein sequence ID" value="KAH3810809.1"/>
    <property type="molecule type" value="Genomic_DNA"/>
</dbReference>
<reference evidence="1" key="2">
    <citation type="submission" date="2020-11" db="EMBL/GenBank/DDBJ databases">
        <authorList>
            <person name="McCartney M.A."/>
            <person name="Auch B."/>
            <person name="Kono T."/>
            <person name="Mallez S."/>
            <person name="Becker A."/>
            <person name="Gohl D.M."/>
            <person name="Silverstein K.A.T."/>
            <person name="Koren S."/>
            <person name="Bechman K.B."/>
            <person name="Herman A."/>
            <person name="Abrahante J.E."/>
            <person name="Garbe J."/>
        </authorList>
    </citation>
    <scope>NUCLEOTIDE SEQUENCE</scope>
    <source>
        <strain evidence="1">Duluth1</strain>
        <tissue evidence="1">Whole animal</tissue>
    </source>
</reference>
<keyword evidence="2" id="KW-1185">Reference proteome</keyword>
<evidence type="ECO:0000313" key="1">
    <source>
        <dbReference type="EMBL" id="KAH3810809.1"/>
    </source>
</evidence>
<comment type="caution">
    <text evidence="1">The sequence shown here is derived from an EMBL/GenBank/DDBJ whole genome shotgun (WGS) entry which is preliminary data.</text>
</comment>
<protein>
    <submittedName>
        <fullName evidence="1">Uncharacterized protein</fullName>
    </submittedName>
</protein>
<gene>
    <name evidence="1" type="ORF">DPMN_139207</name>
</gene>
<name>A0A9D4G846_DREPO</name>
<proteinExistence type="predicted"/>
<dbReference type="AlphaFoldDB" id="A0A9D4G846"/>
<organism evidence="1 2">
    <name type="scientific">Dreissena polymorpha</name>
    <name type="common">Zebra mussel</name>
    <name type="synonym">Mytilus polymorpha</name>
    <dbReference type="NCBI Taxonomy" id="45954"/>
    <lineage>
        <taxon>Eukaryota</taxon>
        <taxon>Metazoa</taxon>
        <taxon>Spiralia</taxon>
        <taxon>Lophotrochozoa</taxon>
        <taxon>Mollusca</taxon>
        <taxon>Bivalvia</taxon>
        <taxon>Autobranchia</taxon>
        <taxon>Heteroconchia</taxon>
        <taxon>Euheterodonta</taxon>
        <taxon>Imparidentia</taxon>
        <taxon>Neoheterodontei</taxon>
        <taxon>Myida</taxon>
        <taxon>Dreissenoidea</taxon>
        <taxon>Dreissenidae</taxon>
        <taxon>Dreissena</taxon>
    </lineage>
</organism>
<sequence length="129" mass="13824">MLDEQEFSAAAEKNAARAGILLVEQHLDTARAANTLLGQTNPCGIGRIAASTCNHCRTSVQSVKNQHAVRVEPACSPCRISVQSVKDQGAVRVESACSPYRTSVQSVENQRAVRVKPACSLCRISMQSV</sequence>
<reference evidence="1" key="1">
    <citation type="journal article" date="2019" name="bioRxiv">
        <title>The Genome of the Zebra Mussel, Dreissena polymorpha: A Resource for Invasive Species Research.</title>
        <authorList>
            <person name="McCartney M.A."/>
            <person name="Auch B."/>
            <person name="Kono T."/>
            <person name="Mallez S."/>
            <person name="Zhang Y."/>
            <person name="Obille A."/>
            <person name="Becker A."/>
            <person name="Abrahante J.E."/>
            <person name="Garbe J."/>
            <person name="Badalamenti J.P."/>
            <person name="Herman A."/>
            <person name="Mangelson H."/>
            <person name="Liachko I."/>
            <person name="Sullivan S."/>
            <person name="Sone E.D."/>
            <person name="Koren S."/>
            <person name="Silverstein K.A.T."/>
            <person name="Beckman K.B."/>
            <person name="Gohl D.M."/>
        </authorList>
    </citation>
    <scope>NUCLEOTIDE SEQUENCE</scope>
    <source>
        <strain evidence="1">Duluth1</strain>
        <tissue evidence="1">Whole animal</tissue>
    </source>
</reference>
<accession>A0A9D4G846</accession>